<evidence type="ECO:0000313" key="2">
    <source>
        <dbReference type="EMBL" id="KAG0711888.1"/>
    </source>
</evidence>
<organism evidence="2 3">
    <name type="scientific">Chionoecetes opilio</name>
    <name type="common">Atlantic snow crab</name>
    <name type="synonym">Cancer opilio</name>
    <dbReference type="NCBI Taxonomy" id="41210"/>
    <lineage>
        <taxon>Eukaryota</taxon>
        <taxon>Metazoa</taxon>
        <taxon>Ecdysozoa</taxon>
        <taxon>Arthropoda</taxon>
        <taxon>Crustacea</taxon>
        <taxon>Multicrustacea</taxon>
        <taxon>Malacostraca</taxon>
        <taxon>Eumalacostraca</taxon>
        <taxon>Eucarida</taxon>
        <taxon>Decapoda</taxon>
        <taxon>Pleocyemata</taxon>
        <taxon>Brachyura</taxon>
        <taxon>Eubrachyura</taxon>
        <taxon>Majoidea</taxon>
        <taxon>Majidae</taxon>
        <taxon>Chionoecetes</taxon>
    </lineage>
</organism>
<dbReference type="AlphaFoldDB" id="A0A8J5BX59"/>
<keyword evidence="3" id="KW-1185">Reference proteome</keyword>
<evidence type="ECO:0000256" key="1">
    <source>
        <dbReference type="SAM" id="MobiDB-lite"/>
    </source>
</evidence>
<proteinExistence type="predicted"/>
<reference evidence="2" key="1">
    <citation type="submission" date="2020-07" db="EMBL/GenBank/DDBJ databases">
        <title>The High-quality genome of the commercially important snow crab, Chionoecetes opilio.</title>
        <authorList>
            <person name="Jeong J.-H."/>
            <person name="Ryu S."/>
        </authorList>
    </citation>
    <scope>NUCLEOTIDE SEQUENCE</scope>
    <source>
        <strain evidence="2">MADBK_172401_WGS</strain>
        <tissue evidence="2">Digestive gland</tissue>
    </source>
</reference>
<feature type="region of interest" description="Disordered" evidence="1">
    <location>
        <begin position="35"/>
        <end position="88"/>
    </location>
</feature>
<protein>
    <submittedName>
        <fullName evidence="2">Uncharacterized protein</fullName>
    </submittedName>
</protein>
<evidence type="ECO:0000313" key="3">
    <source>
        <dbReference type="Proteomes" id="UP000770661"/>
    </source>
</evidence>
<feature type="compositionally biased region" description="Low complexity" evidence="1">
    <location>
        <begin position="52"/>
        <end position="61"/>
    </location>
</feature>
<dbReference type="OrthoDB" id="6375466at2759"/>
<dbReference type="EMBL" id="JACEEZ010022926">
    <property type="protein sequence ID" value="KAG0711888.1"/>
    <property type="molecule type" value="Genomic_DNA"/>
</dbReference>
<gene>
    <name evidence="2" type="ORF">GWK47_019634</name>
</gene>
<name>A0A8J5BX59_CHIOP</name>
<accession>A0A8J5BX59</accession>
<comment type="caution">
    <text evidence="2">The sequence shown here is derived from an EMBL/GenBank/DDBJ whole genome shotgun (WGS) entry which is preliminary data.</text>
</comment>
<dbReference type="Proteomes" id="UP000770661">
    <property type="component" value="Unassembled WGS sequence"/>
</dbReference>
<sequence length="479" mass="53952">MKPMRKAQVRRMTAGFERGGGADWRLAATRYSANLHRQGQAGQGRKRGGAQRGRSGDAQSGRSRRGSSLRAGRKDVKAGRGSGSVRERGGTIILGRSRDGIIQRGSMSQQQLGRQMHRDEFVGSGRGLRTPPLSLTYPTLSSLVYHAASPRVHTTSLLLVCIVPYTHHELERITQVLINNGYAYSDVALVTKRIVDKRYTNQENTTPTTSDPIKLFYKNHMSSDYKTDEKIIKDIIHRNVRPIDQERPLALIIYYKTRKTSQLLLRNTPHVTRCPFKKTMSYTNTPVTVKNVDLTPILKSLQNITALDSSFRPKLARRKIQQTRKTMVCPSRATEPGPGSVSSMLSVEYRLRLFNFIPFLLETLMRDGADILKYSRKGMKLKSLSLQEKVKVLARMDAGASMRAICAEFDIKSSTFYPFAEPHRQMLDPKVQKEIAMLQGKEMCLNNGPGPGVKGFRHVPSNTARSLNERFTEERMITT</sequence>